<sequence length="462" mass="53373">MSNIYIQEPPTNGKVLLKTSVGDIDIELWSREAPKACRNFVQLCMEGYYNSTIFHRLVKGFIVQGGDPDGNGSGGESIYGAPFRDEFHTRLRFARRGLVAMANAGPNDNGSQFFFTLGATPELQNKHTIFGKVTGDTVFNMLKLEEGVVDEEERPVYPHKIIRAEILHNPFEDIEPRVTRKEEKKEVKRKREKGVKNFGLLSFGEEAEEDEEETMEFVKKSSGKAKSMHDAVEDPKLSRETVKVDKRESSPDIEDAPTMPVDEDVVRKVTESVRDKLKSRKSDTKESSDEEDYDLFDEEKQRKMQRTKDAERIREEIKQVRKDYQQDRKRKSDLLDRERSAKEDKKQRSQLLEEYLSEKGKYDALKKQPRKGASRETFTLSLLAKFKDKLDTAKEKRSDAPPTPKDDDDIQGDEWLSHELHFEEQLPVLAKDAATKQDDWYDVYDPRNPLNKRRRGDKGSKK</sequence>
<keyword evidence="3" id="KW-0539">Nucleus</keyword>
<proteinExistence type="inferred from homology"/>
<organism evidence="9">
    <name type="scientific">Nyssomyia neivai</name>
    <dbReference type="NCBI Taxonomy" id="330878"/>
    <lineage>
        <taxon>Eukaryota</taxon>
        <taxon>Metazoa</taxon>
        <taxon>Ecdysozoa</taxon>
        <taxon>Arthropoda</taxon>
        <taxon>Hexapoda</taxon>
        <taxon>Insecta</taxon>
        <taxon>Pterygota</taxon>
        <taxon>Neoptera</taxon>
        <taxon>Endopterygota</taxon>
        <taxon>Diptera</taxon>
        <taxon>Nematocera</taxon>
        <taxon>Psychodoidea</taxon>
        <taxon>Psychodidae</taxon>
        <taxon>Nyssomyia</taxon>
    </lineage>
</organism>
<dbReference type="PROSITE" id="PS50072">
    <property type="entry name" value="CSA_PPIASE_2"/>
    <property type="match status" value="1"/>
</dbReference>
<comment type="similarity">
    <text evidence="2">Belongs to the cyclophilin-type PPIase family.</text>
</comment>
<feature type="domain" description="PPIase cyclophilin-type" evidence="8">
    <location>
        <begin position="19"/>
        <end position="166"/>
    </location>
</feature>
<dbReference type="SUPFAM" id="SSF50891">
    <property type="entry name" value="Cyclophilin-like"/>
    <property type="match status" value="1"/>
</dbReference>
<dbReference type="InterPro" id="IPR029000">
    <property type="entry name" value="Cyclophilin-like_dom_sf"/>
</dbReference>
<feature type="region of interest" description="Disordered" evidence="7">
    <location>
        <begin position="437"/>
        <end position="462"/>
    </location>
</feature>
<name>A0A1L8DTX9_9DIPT</name>
<dbReference type="PANTHER" id="PTHR45625:SF6">
    <property type="entry name" value="SPLICEOSOME-ASSOCIATED PROTEIN CWC27 HOMOLOG"/>
    <property type="match status" value="1"/>
</dbReference>
<evidence type="ECO:0000256" key="2">
    <source>
        <dbReference type="ARBA" id="ARBA00007365"/>
    </source>
</evidence>
<dbReference type="FunFam" id="2.40.100.10:FF:000007">
    <property type="entry name" value="Peptidyl-prolyl cis-trans isomerase CWC27 homolog"/>
    <property type="match status" value="1"/>
</dbReference>
<evidence type="ECO:0000256" key="3">
    <source>
        <dbReference type="ARBA" id="ARBA00023242"/>
    </source>
</evidence>
<feature type="compositionally biased region" description="Basic and acidic residues" evidence="7">
    <location>
        <begin position="264"/>
        <end position="287"/>
    </location>
</feature>
<dbReference type="InterPro" id="IPR002130">
    <property type="entry name" value="Cyclophilin-type_PPIase_dom"/>
</dbReference>
<keyword evidence="9" id="KW-0413">Isomerase</keyword>
<dbReference type="CDD" id="cd22288">
    <property type="entry name" value="CWC27_CTD"/>
    <property type="match status" value="1"/>
</dbReference>
<evidence type="ECO:0000256" key="7">
    <source>
        <dbReference type="SAM" id="MobiDB-lite"/>
    </source>
</evidence>
<reference evidence="9" key="1">
    <citation type="submission" date="2016-12" db="EMBL/GenBank/DDBJ databases">
        <title>An insight into the sialome and mialome of the sand fly, Nyssomyia neivai.</title>
        <authorList>
            <person name="Sebastian V."/>
            <person name="Goulart T.M."/>
            <person name="Oliveira W."/>
            <person name="Calvo E."/>
            <person name="Oliveira L.F."/>
            <person name="Pinto M.C."/>
            <person name="Rosselino A.M."/>
            <person name="Ribeiro J.M."/>
        </authorList>
    </citation>
    <scope>NUCLEOTIDE SEQUENCE</scope>
</reference>
<comment type="subunit">
    <text evidence="6">Part of the activated spliceosome B/catalytic step 1 spliceosome, one of the forms of the spliceosome which has a well-formed active site but still cannot catalyze the branching reaction and is composed at least of 52 proteins, the U2, U5 and U6 snRNAs and the pre-mRNA. Recruited during early steps of activated spliceosome B maturation, it is probably one of the first proteins released from this complex as he matures to the spliceosome C complex. Component of the minor spliceosome, which splices U12-type introns.</text>
</comment>
<dbReference type="GO" id="GO:0003755">
    <property type="term" value="F:peptidyl-prolyl cis-trans isomerase activity"/>
    <property type="evidence" value="ECO:0007669"/>
    <property type="project" value="InterPro"/>
</dbReference>
<feature type="region of interest" description="Disordered" evidence="7">
    <location>
        <begin position="390"/>
        <end position="416"/>
    </location>
</feature>
<dbReference type="AlphaFoldDB" id="A0A1L8DTX9"/>
<feature type="compositionally biased region" description="Basic and acidic residues" evidence="7">
    <location>
        <begin position="390"/>
        <end position="399"/>
    </location>
</feature>
<dbReference type="Gene3D" id="2.40.100.10">
    <property type="entry name" value="Cyclophilin-like"/>
    <property type="match status" value="1"/>
</dbReference>
<evidence type="ECO:0000256" key="5">
    <source>
        <dbReference type="ARBA" id="ARBA00042090"/>
    </source>
</evidence>
<feature type="compositionally biased region" description="Basic and acidic residues" evidence="7">
    <location>
        <begin position="356"/>
        <end position="366"/>
    </location>
</feature>
<feature type="compositionally biased region" description="Basic and acidic residues" evidence="7">
    <location>
        <begin position="298"/>
        <end position="347"/>
    </location>
</feature>
<dbReference type="Pfam" id="PF00160">
    <property type="entry name" value="Pro_isomerase"/>
    <property type="match status" value="1"/>
</dbReference>
<accession>A0A1L8DTX9</accession>
<evidence type="ECO:0000256" key="1">
    <source>
        <dbReference type="ARBA" id="ARBA00004123"/>
    </source>
</evidence>
<dbReference type="InterPro" id="IPR020892">
    <property type="entry name" value="Cyclophilin-type_PPIase_CS"/>
</dbReference>
<dbReference type="InterPro" id="IPR044666">
    <property type="entry name" value="Cyclophilin_A-like"/>
</dbReference>
<feature type="compositionally biased region" description="Basic and acidic residues" evidence="7">
    <location>
        <begin position="227"/>
        <end position="250"/>
    </location>
</feature>
<dbReference type="GO" id="GO:0071013">
    <property type="term" value="C:catalytic step 2 spliceosome"/>
    <property type="evidence" value="ECO:0007669"/>
    <property type="project" value="TreeGrafter"/>
</dbReference>
<evidence type="ECO:0000313" key="9">
    <source>
        <dbReference type="EMBL" id="JAV09913.1"/>
    </source>
</evidence>
<protein>
    <recommendedName>
        <fullName evidence="4">Spliceosome-associated protein CWC27 homolog</fullName>
    </recommendedName>
    <alternativeName>
        <fullName evidence="5">Probable inactive peptidyl-prolyl cis-trans isomerase CWC27 homolog</fullName>
    </alternativeName>
</protein>
<feature type="compositionally biased region" description="Acidic residues" evidence="7">
    <location>
        <begin position="288"/>
        <end position="297"/>
    </location>
</feature>
<feature type="compositionally biased region" description="Acidic residues" evidence="7">
    <location>
        <begin position="206"/>
        <end position="215"/>
    </location>
</feature>
<evidence type="ECO:0000256" key="4">
    <source>
        <dbReference type="ARBA" id="ARBA00040027"/>
    </source>
</evidence>
<dbReference type="GO" id="GO:0006457">
    <property type="term" value="P:protein folding"/>
    <property type="evidence" value="ECO:0007669"/>
    <property type="project" value="InterPro"/>
</dbReference>
<dbReference type="PRINTS" id="PR00153">
    <property type="entry name" value="CSAPPISMRASE"/>
</dbReference>
<comment type="subcellular location">
    <subcellularLocation>
        <location evidence="1">Nucleus</location>
    </subcellularLocation>
</comment>
<feature type="region of interest" description="Disordered" evidence="7">
    <location>
        <begin position="206"/>
        <end position="377"/>
    </location>
</feature>
<dbReference type="PROSITE" id="PS00170">
    <property type="entry name" value="CSA_PPIASE_1"/>
    <property type="match status" value="1"/>
</dbReference>
<dbReference type="PANTHER" id="PTHR45625">
    <property type="entry name" value="PEPTIDYL-PROLYL CIS-TRANS ISOMERASE-RELATED"/>
    <property type="match status" value="1"/>
</dbReference>
<dbReference type="EMBL" id="GFDF01004171">
    <property type="protein sequence ID" value="JAV09913.1"/>
    <property type="molecule type" value="Transcribed_RNA"/>
</dbReference>
<evidence type="ECO:0000256" key="6">
    <source>
        <dbReference type="ARBA" id="ARBA00046368"/>
    </source>
</evidence>
<dbReference type="CDD" id="cd01925">
    <property type="entry name" value="cyclophilin_CeCYP16-like"/>
    <property type="match status" value="1"/>
</dbReference>
<evidence type="ECO:0000259" key="8">
    <source>
        <dbReference type="PROSITE" id="PS50072"/>
    </source>
</evidence>